<feature type="transmembrane region" description="Helical" evidence="1">
    <location>
        <begin position="93"/>
        <end position="112"/>
    </location>
</feature>
<comment type="caution">
    <text evidence="2">The sequence shown here is derived from an EMBL/GenBank/DDBJ whole genome shotgun (WGS) entry which is preliminary data.</text>
</comment>
<accession>A0A917A637</accession>
<keyword evidence="3" id="KW-1185">Reference proteome</keyword>
<name>A0A917A637_9RHOB</name>
<dbReference type="EMBL" id="BMFJ01000001">
    <property type="protein sequence ID" value="GGE29660.1"/>
    <property type="molecule type" value="Genomic_DNA"/>
</dbReference>
<keyword evidence="1" id="KW-1133">Transmembrane helix</keyword>
<sequence length="135" mass="15250">MQLMTEPPVAPASDAERETWNALWRGFRGKCPNCGSGPMLKGYLKVRDHCPVCREEFHHHRADDGPAYLTILIVGHLMAPMLGFVFFQWQPEPLVLFTGFAIGTIALSLYLLPRLKGALVGFQWARRMHGFGARR</sequence>
<dbReference type="SUPFAM" id="SSF144020">
    <property type="entry name" value="FdhE-like"/>
    <property type="match status" value="1"/>
</dbReference>
<evidence type="ECO:0000256" key="1">
    <source>
        <dbReference type="SAM" id="Phobius"/>
    </source>
</evidence>
<dbReference type="InterPro" id="IPR024064">
    <property type="entry name" value="FdhE-like_sf"/>
</dbReference>
<proteinExistence type="predicted"/>
<feature type="transmembrane region" description="Helical" evidence="1">
    <location>
        <begin position="67"/>
        <end position="87"/>
    </location>
</feature>
<dbReference type="GO" id="GO:0008270">
    <property type="term" value="F:zinc ion binding"/>
    <property type="evidence" value="ECO:0007669"/>
    <property type="project" value="UniProtKB-KW"/>
</dbReference>
<keyword evidence="1" id="KW-0812">Transmembrane</keyword>
<organism evidence="2 3">
    <name type="scientific">Primorskyibacter flagellatus</name>
    <dbReference type="NCBI Taxonomy" id="1387277"/>
    <lineage>
        <taxon>Bacteria</taxon>
        <taxon>Pseudomonadati</taxon>
        <taxon>Pseudomonadota</taxon>
        <taxon>Alphaproteobacteria</taxon>
        <taxon>Rhodobacterales</taxon>
        <taxon>Roseobacteraceae</taxon>
        <taxon>Primorskyibacter</taxon>
    </lineage>
</organism>
<gene>
    <name evidence="2" type="ORF">GCM10011360_17160</name>
</gene>
<keyword evidence="2" id="KW-0862">Zinc</keyword>
<dbReference type="Proteomes" id="UP000612855">
    <property type="component" value="Unassembled WGS sequence"/>
</dbReference>
<reference evidence="3" key="1">
    <citation type="journal article" date="2019" name="Int. J. Syst. Evol. Microbiol.">
        <title>The Global Catalogue of Microorganisms (GCM) 10K type strain sequencing project: providing services to taxonomists for standard genome sequencing and annotation.</title>
        <authorList>
            <consortium name="The Broad Institute Genomics Platform"/>
            <consortium name="The Broad Institute Genome Sequencing Center for Infectious Disease"/>
            <person name="Wu L."/>
            <person name="Ma J."/>
        </authorList>
    </citation>
    <scope>NUCLEOTIDE SEQUENCE [LARGE SCALE GENOMIC DNA]</scope>
    <source>
        <strain evidence="3">CGMCC 1.12664</strain>
    </source>
</reference>
<protein>
    <submittedName>
        <fullName evidence="2">Zinc-finger protein</fullName>
    </submittedName>
</protein>
<keyword evidence="2" id="KW-0863">Zinc-finger</keyword>
<evidence type="ECO:0000313" key="2">
    <source>
        <dbReference type="EMBL" id="GGE29660.1"/>
    </source>
</evidence>
<keyword evidence="1" id="KW-0472">Membrane</keyword>
<dbReference type="InterPro" id="IPR009325">
    <property type="entry name" value="DUF983"/>
</dbReference>
<dbReference type="AlphaFoldDB" id="A0A917A637"/>
<keyword evidence="2" id="KW-0479">Metal-binding</keyword>
<dbReference type="Pfam" id="PF06170">
    <property type="entry name" value="DUF983"/>
    <property type="match status" value="1"/>
</dbReference>
<evidence type="ECO:0000313" key="3">
    <source>
        <dbReference type="Proteomes" id="UP000612855"/>
    </source>
</evidence>